<evidence type="ECO:0000313" key="1">
    <source>
        <dbReference type="EMBL" id="AOX00652.1"/>
    </source>
</evidence>
<evidence type="ECO:0000313" key="2">
    <source>
        <dbReference type="Proteomes" id="UP000177870"/>
    </source>
</evidence>
<evidence type="ECO:0008006" key="3">
    <source>
        <dbReference type="Google" id="ProtNLM"/>
    </source>
</evidence>
<organism evidence="1 2">
    <name type="scientific">Moorena producens PAL-8-15-08-1</name>
    <dbReference type="NCBI Taxonomy" id="1458985"/>
    <lineage>
        <taxon>Bacteria</taxon>
        <taxon>Bacillati</taxon>
        <taxon>Cyanobacteriota</taxon>
        <taxon>Cyanophyceae</taxon>
        <taxon>Coleofasciculales</taxon>
        <taxon>Coleofasciculaceae</taxon>
        <taxon>Moorena</taxon>
    </lineage>
</organism>
<name>A0A1D8TSL6_9CYAN</name>
<reference evidence="2" key="1">
    <citation type="submission" date="2016-10" db="EMBL/GenBank/DDBJ databases">
        <title>Comparative genomics uncovers the prolific and rare metabolic potential of the cyanobacterial genus Moorea.</title>
        <authorList>
            <person name="Leao T."/>
            <person name="Castelao G."/>
            <person name="Korobeynikov A."/>
            <person name="Monroe E.A."/>
            <person name="Podell S."/>
            <person name="Glukhov E."/>
            <person name="Allen E."/>
            <person name="Gerwick W.H."/>
            <person name="Gerwick L."/>
        </authorList>
    </citation>
    <scope>NUCLEOTIDE SEQUENCE [LARGE SCALE GENOMIC DNA]</scope>
    <source>
        <strain evidence="2">PAL-8-15-08-1</strain>
    </source>
</reference>
<dbReference type="RefSeq" id="WP_070393105.1">
    <property type="nucleotide sequence ID" value="NZ_CP017599.1"/>
</dbReference>
<dbReference type="EMBL" id="CP017599">
    <property type="protein sequence ID" value="AOX00652.1"/>
    <property type="molecule type" value="Genomic_DNA"/>
</dbReference>
<accession>A0A1D8TSL6</accession>
<proteinExistence type="predicted"/>
<protein>
    <recommendedName>
        <fullName evidence="3">DUF2281 domain-containing protein</fullName>
    </recommendedName>
</protein>
<dbReference type="Proteomes" id="UP000177870">
    <property type="component" value="Chromosome"/>
</dbReference>
<sequence length="106" mass="12706">MRTNLKDIFTQIDRLNKKEQLEVFNYLEQRFQKELDADKIQYNESDYENLLQYITDNSYQECKRPLGEFRGIAPNLLEGQDAQEWVNQQRDQWAERGSGGQQSELR</sequence>
<dbReference type="AlphaFoldDB" id="A0A1D8TSL6"/>
<dbReference type="KEGG" id="mpro:BJP34_15445"/>
<dbReference type="OrthoDB" id="495809at2"/>
<gene>
    <name evidence="1" type="ORF">BJP34_15445</name>
</gene>